<feature type="compositionally biased region" description="Polar residues" evidence="7">
    <location>
        <begin position="669"/>
        <end position="684"/>
    </location>
</feature>
<keyword evidence="4 8" id="KW-1133">Transmembrane helix</keyword>
<gene>
    <name evidence="9" type="ORF">APICC_08094</name>
</gene>
<evidence type="ECO:0000313" key="9">
    <source>
        <dbReference type="EMBL" id="PBC33638.1"/>
    </source>
</evidence>
<evidence type="ECO:0000256" key="8">
    <source>
        <dbReference type="SAM" id="Phobius"/>
    </source>
</evidence>
<feature type="transmembrane region" description="Helical" evidence="8">
    <location>
        <begin position="7"/>
        <end position="28"/>
    </location>
</feature>
<keyword evidence="6" id="KW-0325">Glycoprotein</keyword>
<dbReference type="EMBL" id="KZ288199">
    <property type="protein sequence ID" value="PBC33638.1"/>
    <property type="molecule type" value="Genomic_DNA"/>
</dbReference>
<dbReference type="OrthoDB" id="784140at2759"/>
<feature type="transmembrane region" description="Helical" evidence="8">
    <location>
        <begin position="180"/>
        <end position="198"/>
    </location>
</feature>
<keyword evidence="3 8" id="KW-0812">Transmembrane</keyword>
<organism evidence="9 10">
    <name type="scientific">Apis cerana cerana</name>
    <name type="common">Oriental honeybee</name>
    <dbReference type="NCBI Taxonomy" id="94128"/>
    <lineage>
        <taxon>Eukaryota</taxon>
        <taxon>Metazoa</taxon>
        <taxon>Ecdysozoa</taxon>
        <taxon>Arthropoda</taxon>
        <taxon>Hexapoda</taxon>
        <taxon>Insecta</taxon>
        <taxon>Pterygota</taxon>
        <taxon>Neoptera</taxon>
        <taxon>Endopterygota</taxon>
        <taxon>Hymenoptera</taxon>
        <taxon>Apocrita</taxon>
        <taxon>Aculeata</taxon>
        <taxon>Apoidea</taxon>
        <taxon>Anthophila</taxon>
        <taxon>Apidae</taxon>
        <taxon>Apis</taxon>
    </lineage>
</organism>
<feature type="transmembrane region" description="Helical" evidence="8">
    <location>
        <begin position="143"/>
        <end position="168"/>
    </location>
</feature>
<feature type="transmembrane region" description="Helical" evidence="8">
    <location>
        <begin position="378"/>
        <end position="403"/>
    </location>
</feature>
<protein>
    <submittedName>
        <fullName evidence="9">Transmembrane61B</fullName>
    </submittedName>
</protein>
<dbReference type="PANTHER" id="PTHR13624">
    <property type="entry name" value="RE42071P"/>
    <property type="match status" value="1"/>
</dbReference>
<feature type="transmembrane region" description="Helical" evidence="8">
    <location>
        <begin position="236"/>
        <end position="255"/>
    </location>
</feature>
<evidence type="ECO:0000256" key="6">
    <source>
        <dbReference type="ARBA" id="ARBA00023180"/>
    </source>
</evidence>
<dbReference type="AlphaFoldDB" id="A0A2A3EPH6"/>
<keyword evidence="10" id="KW-1185">Reference proteome</keyword>
<comment type="similarity">
    <text evidence="2">Belongs to the TMEM161 family.</text>
</comment>
<evidence type="ECO:0000256" key="7">
    <source>
        <dbReference type="SAM" id="MobiDB-lite"/>
    </source>
</evidence>
<feature type="region of interest" description="Disordered" evidence="7">
    <location>
        <begin position="669"/>
        <end position="694"/>
    </location>
</feature>
<dbReference type="Proteomes" id="UP000242457">
    <property type="component" value="Unassembled WGS sequence"/>
</dbReference>
<accession>A0A2A3EPH6</accession>
<name>A0A2A3EPH6_APICC</name>
<feature type="transmembrane region" description="Helical" evidence="8">
    <location>
        <begin position="276"/>
        <end position="296"/>
    </location>
</feature>
<evidence type="ECO:0000256" key="2">
    <source>
        <dbReference type="ARBA" id="ARBA00009706"/>
    </source>
</evidence>
<keyword evidence="5 8" id="KW-0472">Membrane</keyword>
<dbReference type="STRING" id="94128.A0A2A3EPH6"/>
<comment type="subcellular location">
    <subcellularLocation>
        <location evidence="1">Membrane</location>
        <topology evidence="1">Multi-pass membrane protein</topology>
    </subcellularLocation>
</comment>
<dbReference type="Pfam" id="PF10268">
    <property type="entry name" value="Tmemb_161AB"/>
    <property type="match status" value="1"/>
</dbReference>
<reference evidence="9 10" key="1">
    <citation type="submission" date="2014-07" db="EMBL/GenBank/DDBJ databases">
        <title>Genomic and transcriptomic analysis on Apis cerana provide comprehensive insights into honey bee biology.</title>
        <authorList>
            <person name="Diao Q."/>
            <person name="Sun L."/>
            <person name="Zheng H."/>
            <person name="Zheng H."/>
            <person name="Xu S."/>
            <person name="Wang S."/>
            <person name="Zeng Z."/>
            <person name="Hu F."/>
            <person name="Su S."/>
            <person name="Wu J."/>
        </authorList>
    </citation>
    <scope>NUCLEOTIDE SEQUENCE [LARGE SCALE GENOMIC DNA]</scope>
    <source>
        <tissue evidence="9">Pupae without intestine</tissue>
    </source>
</reference>
<feature type="transmembrane region" description="Helical" evidence="8">
    <location>
        <begin position="475"/>
        <end position="493"/>
    </location>
</feature>
<evidence type="ECO:0000256" key="5">
    <source>
        <dbReference type="ARBA" id="ARBA00023136"/>
    </source>
</evidence>
<feature type="transmembrane region" description="Helical" evidence="8">
    <location>
        <begin position="500"/>
        <end position="520"/>
    </location>
</feature>
<dbReference type="GO" id="GO:0016020">
    <property type="term" value="C:membrane"/>
    <property type="evidence" value="ECO:0007669"/>
    <property type="project" value="UniProtKB-SubCell"/>
</dbReference>
<dbReference type="InterPro" id="IPR019395">
    <property type="entry name" value="Transmembrane_161A/B"/>
</dbReference>
<evidence type="ECO:0000313" key="10">
    <source>
        <dbReference type="Proteomes" id="UP000242457"/>
    </source>
</evidence>
<feature type="transmembrane region" description="Helical" evidence="8">
    <location>
        <begin position="115"/>
        <end position="137"/>
    </location>
</feature>
<evidence type="ECO:0000256" key="4">
    <source>
        <dbReference type="ARBA" id="ARBA00022989"/>
    </source>
</evidence>
<proteinExistence type="inferred from homology"/>
<evidence type="ECO:0000256" key="1">
    <source>
        <dbReference type="ARBA" id="ARBA00004141"/>
    </source>
</evidence>
<evidence type="ECO:0000256" key="3">
    <source>
        <dbReference type="ARBA" id="ARBA00022692"/>
    </source>
</evidence>
<feature type="transmembrane region" description="Helical" evidence="8">
    <location>
        <begin position="325"/>
        <end position="345"/>
    </location>
</feature>
<dbReference type="PANTHER" id="PTHR13624:SF6">
    <property type="entry name" value="EMEI"/>
    <property type="match status" value="1"/>
</dbReference>
<sequence length="726" mass="82356">MSLIFKRLIFIALLGAQLVITLIMVSVIQKLTPHFSLARWILCSTGLTRYLYPTDQQLRILAGVPKEKSKKGKHTENGKVKEVFHVPRNLDITLENTKITILDVVHLKYYTEYQWLLDFSIYATAVYVMTEIYNYLYPIKDEINLSMLWCSLVLGFAFKVLLSLWIQYFKGEESIGERSTCIVTGFAYLLIAMTIFIVDENNLEIGLDKAYASFNHSASLFLNNQGLSSTGPASKIIVKFFLALWCGLLGSLFTFPGLRMSKMHWDILRYYKNQKLLLLIANISYVSPLLLISLWIKPISRDYLTIRIFSGMSGPLMTTSTFESMRLIAIIVAVLLKFLLMPIYLQSYLNLAMQRLENQKKEAGRITNIDLQKKIAAVFYYLCVVALQFIVPIIICLFFTFMYKTLGDYTWEGLLKASSLEECPADELPKFISDVISDYDNEKTVVQTAQDFQLTLSSLKQIFTVDVYRGLLGLATWWSCFSLFATTAMGMFYQSYFSNISYYFQKYIILFYIMFFSVYAESSIQSVKPTNVLGTSDQHASFSFIRPGLIQTAFAFNGPNSHQSFSSNIGNLQLAQRVLPNIANALAYKNSGLGVFPIAHGYATTPTFVSSAPTSLPSQASVDPVNILAYYQQLQQFQQPHIHSYSPANAYQTQLAQLFSLRQAQSQTQSQENVQATQSHTQVHPEQIQLQQEQQQQSQNLLGVAYSSAPLVARVKVSGNGYKFDF</sequence>